<gene>
    <name evidence="8" type="ORF">PCOR1329_LOCUS69092</name>
</gene>
<evidence type="ECO:0000259" key="7">
    <source>
        <dbReference type="PROSITE" id="PS50203"/>
    </source>
</evidence>
<dbReference type="Proteomes" id="UP001189429">
    <property type="component" value="Unassembled WGS sequence"/>
</dbReference>
<keyword evidence="3" id="KW-0378">Hydrolase</keyword>
<comment type="similarity">
    <text evidence="1">Belongs to the peptidase C2 family.</text>
</comment>
<dbReference type="EMBL" id="CAUYUJ010019051">
    <property type="protein sequence ID" value="CAK0888275.1"/>
    <property type="molecule type" value="Genomic_DNA"/>
</dbReference>
<keyword evidence="6" id="KW-0812">Transmembrane</keyword>
<dbReference type="PROSITE" id="PS50203">
    <property type="entry name" value="CALPAIN_CAT"/>
    <property type="match status" value="1"/>
</dbReference>
<dbReference type="PANTHER" id="PTHR10183">
    <property type="entry name" value="CALPAIN"/>
    <property type="match status" value="1"/>
</dbReference>
<dbReference type="Pfam" id="PF00648">
    <property type="entry name" value="Peptidase_C2"/>
    <property type="match status" value="1"/>
</dbReference>
<dbReference type="InterPro" id="IPR038765">
    <property type="entry name" value="Papain-like_cys_pep_sf"/>
</dbReference>
<keyword evidence="9" id="KW-1185">Reference proteome</keyword>
<evidence type="ECO:0000313" key="8">
    <source>
        <dbReference type="EMBL" id="CAK0888275.1"/>
    </source>
</evidence>
<keyword evidence="4" id="KW-0788">Thiol protease</keyword>
<evidence type="ECO:0000256" key="6">
    <source>
        <dbReference type="SAM" id="Phobius"/>
    </source>
</evidence>
<evidence type="ECO:0000256" key="4">
    <source>
        <dbReference type="ARBA" id="ARBA00022807"/>
    </source>
</evidence>
<accession>A0ABN9WNP7</accession>
<dbReference type="SUPFAM" id="SSF54001">
    <property type="entry name" value="Cysteine proteinases"/>
    <property type="match status" value="1"/>
</dbReference>
<evidence type="ECO:0000256" key="5">
    <source>
        <dbReference type="PROSITE-ProRule" id="PRU00239"/>
    </source>
</evidence>
<dbReference type="Gene3D" id="3.90.70.10">
    <property type="entry name" value="Cysteine proteinases"/>
    <property type="match status" value="1"/>
</dbReference>
<comment type="caution">
    <text evidence="8">The sequence shown here is derived from an EMBL/GenBank/DDBJ whole genome shotgun (WGS) entry which is preliminary data.</text>
</comment>
<comment type="caution">
    <text evidence="5">Lacks conserved residue(s) required for the propagation of feature annotation.</text>
</comment>
<proteinExistence type="inferred from homology"/>
<evidence type="ECO:0000256" key="1">
    <source>
        <dbReference type="ARBA" id="ARBA00007623"/>
    </source>
</evidence>
<evidence type="ECO:0000256" key="2">
    <source>
        <dbReference type="ARBA" id="ARBA00022670"/>
    </source>
</evidence>
<keyword evidence="6" id="KW-1133">Transmembrane helix</keyword>
<keyword evidence="6" id="KW-0472">Membrane</keyword>
<name>A0ABN9WNP7_9DINO</name>
<dbReference type="InterPro" id="IPR001300">
    <property type="entry name" value="Peptidase_C2_calpain_cat"/>
</dbReference>
<feature type="transmembrane region" description="Helical" evidence="6">
    <location>
        <begin position="341"/>
        <end position="359"/>
    </location>
</feature>
<evidence type="ECO:0000313" key="9">
    <source>
        <dbReference type="Proteomes" id="UP001189429"/>
    </source>
</evidence>
<dbReference type="PANTHER" id="PTHR10183:SF379">
    <property type="entry name" value="CALPAIN-5"/>
    <property type="match status" value="1"/>
</dbReference>
<dbReference type="InterPro" id="IPR022684">
    <property type="entry name" value="Calpain_cysteine_protease"/>
</dbReference>
<sequence>MAAGMLSGADRECPSACHQCHLNQVEGGVHQFVCAASCERLQTSDLPLVGWWCQEKDVATPKMCTRFDQCENSKGVLADCLECSKADGNDWIPTAYECKHAATSSSRLPSAGDVMLPFRSLQLPSMNNSTTFVVEAWDPVVVVDVDSDGDIRARSADGVESKWIHRAHFAYKIDKQSNASRICVALTGSNGEAQRSDGLLAGHEYSILRVHEFEPGKATQVCKIKDRVVFQHFCDSPDSQNATWHDVDIKSISSSLRLVRVRNACGGGDMWNGAWSDKDRMWQEHTDIAQAVGMEPAEDGAWWMTFEDFSRAFTDVTLGSVDMLTFIPGPMPERFLSMQSWATSTSLSFVSFLLLRYFVM</sequence>
<reference evidence="8" key="1">
    <citation type="submission" date="2023-10" db="EMBL/GenBank/DDBJ databases">
        <authorList>
            <person name="Chen Y."/>
            <person name="Shah S."/>
            <person name="Dougan E. K."/>
            <person name="Thang M."/>
            <person name="Chan C."/>
        </authorList>
    </citation>
    <scope>NUCLEOTIDE SEQUENCE [LARGE SCALE GENOMIC DNA]</scope>
</reference>
<organism evidence="8 9">
    <name type="scientific">Prorocentrum cordatum</name>
    <dbReference type="NCBI Taxonomy" id="2364126"/>
    <lineage>
        <taxon>Eukaryota</taxon>
        <taxon>Sar</taxon>
        <taxon>Alveolata</taxon>
        <taxon>Dinophyceae</taxon>
        <taxon>Prorocentrales</taxon>
        <taxon>Prorocentraceae</taxon>
        <taxon>Prorocentrum</taxon>
    </lineage>
</organism>
<evidence type="ECO:0000256" key="3">
    <source>
        <dbReference type="ARBA" id="ARBA00022801"/>
    </source>
</evidence>
<feature type="domain" description="Calpain catalytic" evidence="7">
    <location>
        <begin position="192"/>
        <end position="322"/>
    </location>
</feature>
<keyword evidence="2" id="KW-0645">Protease</keyword>
<protein>
    <recommendedName>
        <fullName evidence="7">Calpain catalytic domain-containing protein</fullName>
    </recommendedName>
</protein>